<evidence type="ECO:0008006" key="3">
    <source>
        <dbReference type="Google" id="ProtNLM"/>
    </source>
</evidence>
<organism evidence="1 2">
    <name type="scientific">Actinomycetospora cinnamomea</name>
    <dbReference type="NCBI Taxonomy" id="663609"/>
    <lineage>
        <taxon>Bacteria</taxon>
        <taxon>Bacillati</taxon>
        <taxon>Actinomycetota</taxon>
        <taxon>Actinomycetes</taxon>
        <taxon>Pseudonocardiales</taxon>
        <taxon>Pseudonocardiaceae</taxon>
        <taxon>Actinomycetospora</taxon>
    </lineage>
</organism>
<dbReference type="RefSeq" id="WP_116710453.1">
    <property type="nucleotide sequence ID" value="NZ_QEKW01000016.1"/>
</dbReference>
<protein>
    <recommendedName>
        <fullName evidence="3">Transcriptional regulator, AbiEi antitoxin, Type IV TA system</fullName>
    </recommendedName>
</protein>
<proteinExistence type="predicted"/>
<reference evidence="1 2" key="1">
    <citation type="submission" date="2018-04" db="EMBL/GenBank/DDBJ databases">
        <title>Genomic Encyclopedia of Type Strains, Phase IV (KMG-IV): sequencing the most valuable type-strain genomes for metagenomic binning, comparative biology and taxonomic classification.</title>
        <authorList>
            <person name="Goeker M."/>
        </authorList>
    </citation>
    <scope>NUCLEOTIDE SEQUENCE [LARGE SCALE GENOMIC DNA]</scope>
    <source>
        <strain evidence="1 2">DSM 45771</strain>
    </source>
</reference>
<keyword evidence="2" id="KW-1185">Reference proteome</keyword>
<dbReference type="EMBL" id="QEKW01000016">
    <property type="protein sequence ID" value="PVZ04913.1"/>
    <property type="molecule type" value="Genomic_DNA"/>
</dbReference>
<sequence>MRDELALRRTARTQDDLLTRAQILAAGYTDEWIEAQLTARRMLRLHRKVYLTTTGAPTERQRQRAALLCTGPSAALSHATAAARHGLSVPGDGRVHVVVPYGSSAHDRDDVALHRSRAFAHLVVDRSDLPTVSRPDTCLDLAVAASDPRTAMRTMLHAALGMKVSARQLLTVMELRRPRRYRKPLKDAARLLAEGVSSALESRYTVDVEDAHGLPRARRQAAVRVGGSTRYEDCEYETPEGPVTVRLDGWRWHSDRASAFVDRARDNAAELEGRARLTFGWEEVTGTPCRTAAMVTAILRRRGLLLRTTTATCECLSVPQDGQALTRR</sequence>
<dbReference type="OrthoDB" id="5146042at2"/>
<evidence type="ECO:0000313" key="2">
    <source>
        <dbReference type="Proteomes" id="UP000245639"/>
    </source>
</evidence>
<accession>A0A2U1EYA8</accession>
<dbReference type="AlphaFoldDB" id="A0A2U1EYA8"/>
<dbReference type="Proteomes" id="UP000245639">
    <property type="component" value="Unassembled WGS sequence"/>
</dbReference>
<evidence type="ECO:0000313" key="1">
    <source>
        <dbReference type="EMBL" id="PVZ04913.1"/>
    </source>
</evidence>
<name>A0A2U1EYA8_9PSEU</name>
<gene>
    <name evidence="1" type="ORF">C8D89_11617</name>
</gene>
<comment type="caution">
    <text evidence="1">The sequence shown here is derived from an EMBL/GenBank/DDBJ whole genome shotgun (WGS) entry which is preliminary data.</text>
</comment>